<keyword evidence="3" id="KW-1185">Reference proteome</keyword>
<protein>
    <submittedName>
        <fullName evidence="2">Uncharacterized protein</fullName>
    </submittedName>
</protein>
<dbReference type="STRING" id="27349.A0A0L6UHZ5"/>
<comment type="caution">
    <text evidence="2">The sequence shown here is derived from an EMBL/GenBank/DDBJ whole genome shotgun (WGS) entry which is preliminary data.</text>
</comment>
<dbReference type="EMBL" id="LAVV01011107">
    <property type="protein sequence ID" value="KNZ48184.1"/>
    <property type="molecule type" value="Genomic_DNA"/>
</dbReference>
<reference evidence="2 3" key="1">
    <citation type="submission" date="2015-08" db="EMBL/GenBank/DDBJ databases">
        <title>Next Generation Sequencing and Analysis of the Genome of Puccinia sorghi L Schw, the Causal Agent of Maize Common Rust.</title>
        <authorList>
            <person name="Rochi L."/>
            <person name="Burguener G."/>
            <person name="Darino M."/>
            <person name="Turjanski A."/>
            <person name="Kreff E."/>
            <person name="Dieguez M.J."/>
            <person name="Sacco F."/>
        </authorList>
    </citation>
    <scope>NUCLEOTIDE SEQUENCE [LARGE SCALE GENOMIC DNA]</scope>
    <source>
        <strain evidence="2 3">RO10H11247</strain>
    </source>
</reference>
<gene>
    <name evidence="2" type="ORF">VP01_584g3</name>
</gene>
<evidence type="ECO:0000256" key="1">
    <source>
        <dbReference type="ARBA" id="ARBA00008889"/>
    </source>
</evidence>
<sequence length="287" mass="33015">MPFSSSPVARSIARNYQKPSTIQKNSFQSHKKQTRSYPIRKQFIFESYLHLLTNNQSCLLFRHQNLSSQEWNSIRGKIKQIPAHHTTPQPPPQLQVLRTRMLLPVLKNLLKQSRISRHTYDSFLYAQEHHHSQPKSNNKKKLNNLTGSLVALSQTHFHPAQLKQALQIISPHITTTTTTTDITQQQQQQSLSKKTQQQDQQPTPEKIQFLVGFIDSSICTNHHHLHRFSTLNSLQTSHSQILSLINQYSQNLLATLNLARASQLLLTLKGFQQTLLDQQSIDPPQHP</sequence>
<dbReference type="Proteomes" id="UP000037035">
    <property type="component" value="Unassembled WGS sequence"/>
</dbReference>
<dbReference type="VEuPathDB" id="FungiDB:VP01_584g3"/>
<evidence type="ECO:0000313" key="3">
    <source>
        <dbReference type="Proteomes" id="UP000037035"/>
    </source>
</evidence>
<dbReference type="PANTHER" id="PTHR11560">
    <property type="entry name" value="39S RIBOSOMAL PROTEIN L10, MITOCHONDRIAL"/>
    <property type="match status" value="1"/>
</dbReference>
<comment type="similarity">
    <text evidence="1">Belongs to the universal ribosomal protein uL10 family.</text>
</comment>
<dbReference type="Gene3D" id="3.30.70.1730">
    <property type="match status" value="1"/>
</dbReference>
<dbReference type="SUPFAM" id="SSF160369">
    <property type="entry name" value="Ribosomal protein L10-like"/>
    <property type="match status" value="1"/>
</dbReference>
<dbReference type="OrthoDB" id="360689at2759"/>
<organism evidence="2 3">
    <name type="scientific">Puccinia sorghi</name>
    <dbReference type="NCBI Taxonomy" id="27349"/>
    <lineage>
        <taxon>Eukaryota</taxon>
        <taxon>Fungi</taxon>
        <taxon>Dikarya</taxon>
        <taxon>Basidiomycota</taxon>
        <taxon>Pucciniomycotina</taxon>
        <taxon>Pucciniomycetes</taxon>
        <taxon>Pucciniales</taxon>
        <taxon>Pucciniaceae</taxon>
        <taxon>Puccinia</taxon>
    </lineage>
</organism>
<proteinExistence type="inferred from homology"/>
<accession>A0A0L6UHZ5</accession>
<name>A0A0L6UHZ5_9BASI</name>
<evidence type="ECO:0000313" key="2">
    <source>
        <dbReference type="EMBL" id="KNZ48184.1"/>
    </source>
</evidence>
<dbReference type="AlphaFoldDB" id="A0A0L6UHZ5"/>
<dbReference type="InterPro" id="IPR047865">
    <property type="entry name" value="Ribosomal_uL10_bac_type"/>
</dbReference>
<dbReference type="InterPro" id="IPR043141">
    <property type="entry name" value="Ribosomal_uL10-like_sf"/>
</dbReference>